<name>A0A3S8RPH7_9BACL</name>
<dbReference type="OrthoDB" id="9808543at2"/>
<dbReference type="GO" id="GO:0016787">
    <property type="term" value="F:hydrolase activity"/>
    <property type="evidence" value="ECO:0007669"/>
    <property type="project" value="UniProtKB-KW"/>
</dbReference>
<organism evidence="2 3">
    <name type="scientific">Paenibacillus lentus</name>
    <dbReference type="NCBI Taxonomy" id="1338368"/>
    <lineage>
        <taxon>Bacteria</taxon>
        <taxon>Bacillati</taxon>
        <taxon>Bacillota</taxon>
        <taxon>Bacilli</taxon>
        <taxon>Bacillales</taxon>
        <taxon>Paenibacillaceae</taxon>
        <taxon>Paenibacillus</taxon>
    </lineage>
</organism>
<sequence length="275" mass="30912">MPMDFNIPLEGGHMLRCTKFPAQDKAAGLIVIAHGYKGFKDWGMFPYIAEQLSKQHEVVTFNFSHNGIGENPLEFTELERFAVNTYARELNDLEALISHLRQEKELRSLPLFLLGHSRGAGVCLVYALDHPDDVTGVLSWNGVTSLDLFTDAQKQEMREKGRSYVINGRTGQQMPLDVAILEDMERHQERYNILDRISSATFKIALIQGSNDGAHLREGSSKLVSIRPDIPWIHIPGGNHTFNTVHPFQGTTAPLEEALKASLLFINQTLSLIKY</sequence>
<dbReference type="EMBL" id="CP034248">
    <property type="protein sequence ID" value="AZK44841.1"/>
    <property type="molecule type" value="Genomic_DNA"/>
</dbReference>
<dbReference type="Proteomes" id="UP000273145">
    <property type="component" value="Chromosome"/>
</dbReference>
<dbReference type="KEGG" id="plen:EIM92_00370"/>
<dbReference type="SUPFAM" id="SSF53474">
    <property type="entry name" value="alpha/beta-Hydrolases"/>
    <property type="match status" value="1"/>
</dbReference>
<dbReference type="Pfam" id="PF12146">
    <property type="entry name" value="Hydrolase_4"/>
    <property type="match status" value="1"/>
</dbReference>
<evidence type="ECO:0000259" key="1">
    <source>
        <dbReference type="Pfam" id="PF12146"/>
    </source>
</evidence>
<protein>
    <submittedName>
        <fullName evidence="2">Alpha/beta fold hydrolase</fullName>
    </submittedName>
</protein>
<feature type="domain" description="Serine aminopeptidase S33" evidence="1">
    <location>
        <begin position="25"/>
        <end position="143"/>
    </location>
</feature>
<dbReference type="PANTHER" id="PTHR42886">
    <property type="entry name" value="RE40534P-RELATED"/>
    <property type="match status" value="1"/>
</dbReference>
<keyword evidence="2" id="KW-0378">Hydrolase</keyword>
<evidence type="ECO:0000313" key="2">
    <source>
        <dbReference type="EMBL" id="AZK44841.1"/>
    </source>
</evidence>
<accession>A0A3S8RPH7</accession>
<reference evidence="2 3" key="1">
    <citation type="submission" date="2018-11" db="EMBL/GenBank/DDBJ databases">
        <title>Genome sequencing of Paenibacillus lentus DSM25539(T).</title>
        <authorList>
            <person name="Kook J.-K."/>
            <person name="Park S.-N."/>
            <person name="Lim Y.K."/>
        </authorList>
    </citation>
    <scope>NUCLEOTIDE SEQUENCE [LARGE SCALE GENOMIC DNA]</scope>
    <source>
        <strain evidence="2 3">DSM 25539</strain>
    </source>
</reference>
<gene>
    <name evidence="2" type="ORF">EIM92_00370</name>
</gene>
<evidence type="ECO:0000313" key="3">
    <source>
        <dbReference type="Proteomes" id="UP000273145"/>
    </source>
</evidence>
<proteinExistence type="predicted"/>
<dbReference type="PANTHER" id="PTHR42886:SF53">
    <property type="entry name" value="ALPHA_BETA-HYDROLASES SUPERFAMILY PROTEIN"/>
    <property type="match status" value="1"/>
</dbReference>
<keyword evidence="3" id="KW-1185">Reference proteome</keyword>
<dbReference type="InterPro" id="IPR022742">
    <property type="entry name" value="Hydrolase_4"/>
</dbReference>
<dbReference type="RefSeq" id="WP_125080978.1">
    <property type="nucleotide sequence ID" value="NZ_CP034248.1"/>
</dbReference>
<dbReference type="Gene3D" id="3.40.50.1820">
    <property type="entry name" value="alpha/beta hydrolase"/>
    <property type="match status" value="1"/>
</dbReference>
<dbReference type="InterPro" id="IPR029058">
    <property type="entry name" value="AB_hydrolase_fold"/>
</dbReference>
<dbReference type="AlphaFoldDB" id="A0A3S8RPH7"/>